<evidence type="ECO:0000313" key="2">
    <source>
        <dbReference type="EMBL" id="TGZ68242.1"/>
    </source>
</evidence>
<evidence type="ECO:0000313" key="3">
    <source>
        <dbReference type="Proteomes" id="UP000308267"/>
    </source>
</evidence>
<sequence length="287" mass="30963">MLDRINTRLRESFRDSSSKSIFVVLPKAHTARSDKPTVLQDGSEKPSLIESEYTSFESQNHSFTGPHHSGCSFALGGTTTPKSLDHPDATRNGPDFGKAISDRMSWLTRSLRMKTGHLSKSDELPSQPRPSKMESLHRTANGDLRRKTQIGVSRKSGLLSAPSFLIARRGKTIDRAVQTGESTEQLSKLTDEQQSSPSPTTSASYGSGGESVAVVSSGQLQAAAESQNQETPIRSGAFVSSDKFAGHKELEITPMMFKVPPARPIVPIPPPPPLLSDGMNGAQLTIP</sequence>
<reference evidence="2 3" key="1">
    <citation type="journal article" date="2019" name="BMC Genomics">
        <title>New insights from Opisthorchis felineus genome: update on genomics of the epidemiologically important liver flukes.</title>
        <authorList>
            <person name="Ershov N.I."/>
            <person name="Mordvinov V.A."/>
            <person name="Prokhortchouk E.B."/>
            <person name="Pakharukova M.Y."/>
            <person name="Gunbin K.V."/>
            <person name="Ustyantsev K."/>
            <person name="Genaev M.A."/>
            <person name="Blinov A.G."/>
            <person name="Mazur A."/>
            <person name="Boulygina E."/>
            <person name="Tsygankova S."/>
            <person name="Khrameeva E."/>
            <person name="Chekanov N."/>
            <person name="Fan G."/>
            <person name="Xiao A."/>
            <person name="Zhang H."/>
            <person name="Xu X."/>
            <person name="Yang H."/>
            <person name="Solovyev V."/>
            <person name="Lee S.M."/>
            <person name="Liu X."/>
            <person name="Afonnikov D.A."/>
            <person name="Skryabin K.G."/>
        </authorList>
    </citation>
    <scope>NUCLEOTIDE SEQUENCE [LARGE SCALE GENOMIC DNA]</scope>
    <source>
        <strain evidence="2">AK-0245</strain>
        <tissue evidence="2">Whole organism</tissue>
    </source>
</reference>
<gene>
    <name evidence="2" type="ORF">CRM22_004346</name>
</gene>
<protein>
    <submittedName>
        <fullName evidence="2">Uncharacterized protein</fullName>
    </submittedName>
</protein>
<feature type="compositionally biased region" description="Low complexity" evidence="1">
    <location>
        <begin position="195"/>
        <end position="210"/>
    </location>
</feature>
<accession>A0A4S2LWJ8</accession>
<feature type="region of interest" description="Disordered" evidence="1">
    <location>
        <begin position="76"/>
        <end position="97"/>
    </location>
</feature>
<name>A0A4S2LWJ8_OPIFE</name>
<proteinExistence type="predicted"/>
<dbReference type="EMBL" id="SJOL01006374">
    <property type="protein sequence ID" value="TGZ68242.1"/>
    <property type="molecule type" value="Genomic_DNA"/>
</dbReference>
<dbReference type="AlphaFoldDB" id="A0A4S2LWJ8"/>
<keyword evidence="3" id="KW-1185">Reference proteome</keyword>
<feature type="region of interest" description="Disordered" evidence="1">
    <location>
        <begin position="180"/>
        <end position="210"/>
    </location>
</feature>
<feature type="non-terminal residue" evidence="2">
    <location>
        <position position="287"/>
    </location>
</feature>
<feature type="compositionally biased region" description="Polar residues" evidence="1">
    <location>
        <begin position="180"/>
        <end position="194"/>
    </location>
</feature>
<dbReference type="Proteomes" id="UP000308267">
    <property type="component" value="Unassembled WGS sequence"/>
</dbReference>
<feature type="region of interest" description="Disordered" evidence="1">
    <location>
        <begin position="117"/>
        <end position="153"/>
    </location>
</feature>
<comment type="caution">
    <text evidence="2">The sequence shown here is derived from an EMBL/GenBank/DDBJ whole genome shotgun (WGS) entry which is preliminary data.</text>
</comment>
<dbReference type="OrthoDB" id="10435711at2759"/>
<evidence type="ECO:0000256" key="1">
    <source>
        <dbReference type="SAM" id="MobiDB-lite"/>
    </source>
</evidence>
<organism evidence="2 3">
    <name type="scientific">Opisthorchis felineus</name>
    <dbReference type="NCBI Taxonomy" id="147828"/>
    <lineage>
        <taxon>Eukaryota</taxon>
        <taxon>Metazoa</taxon>
        <taxon>Spiralia</taxon>
        <taxon>Lophotrochozoa</taxon>
        <taxon>Platyhelminthes</taxon>
        <taxon>Trematoda</taxon>
        <taxon>Digenea</taxon>
        <taxon>Opisthorchiida</taxon>
        <taxon>Opisthorchiata</taxon>
        <taxon>Opisthorchiidae</taxon>
        <taxon>Opisthorchis</taxon>
    </lineage>
</organism>